<dbReference type="RefSeq" id="WP_014849624.1">
    <property type="nucleotide sequence ID" value="NC_018149.1"/>
</dbReference>
<gene>
    <name evidence="1" type="ordered locus">WEN_00535</name>
</gene>
<reference evidence="1 2" key="1">
    <citation type="journal article" date="2012" name="J. Bacteriol.">
        <title>Complete genome sequence of Mycoplasma wenyonii strain Massachusetts.</title>
        <authorList>
            <person name="Dos Santos A.P."/>
            <person name="Guimaraes A.M."/>
            <person name="do Nascimento N.C."/>
            <person name="Sanmiguel P.J."/>
            <person name="Messick J.B."/>
        </authorList>
    </citation>
    <scope>NUCLEOTIDE SEQUENCE [LARGE SCALE GENOMIC DNA]</scope>
    <source>
        <strain evidence="1 2">Massachusetts</strain>
    </source>
</reference>
<keyword evidence="2" id="KW-1185">Reference proteome</keyword>
<protein>
    <submittedName>
        <fullName evidence="1">Uncharacterized protein</fullName>
    </submittedName>
</protein>
<dbReference type="PATRIC" id="fig|1197325.3.peg.117"/>
<dbReference type="OrthoDB" id="397740at2"/>
<proteinExistence type="predicted"/>
<evidence type="ECO:0000313" key="1">
    <source>
        <dbReference type="EMBL" id="AFN64914.1"/>
    </source>
</evidence>
<dbReference type="AlphaFoldDB" id="I6YL02"/>
<dbReference type="EMBL" id="CP003703">
    <property type="protein sequence ID" value="AFN64914.1"/>
    <property type="molecule type" value="Genomic_DNA"/>
</dbReference>
<dbReference type="STRING" id="1197325.WEN_00535"/>
<accession>I6YL02</accession>
<organism evidence="1 2">
    <name type="scientific">Mycoplasma wenyonii (strain Massachusetts)</name>
    <name type="common">Eperythrozoon wenyonii</name>
    <dbReference type="NCBI Taxonomy" id="1197325"/>
    <lineage>
        <taxon>Bacteria</taxon>
        <taxon>Bacillati</taxon>
        <taxon>Mycoplasmatota</taxon>
        <taxon>Mollicutes</taxon>
        <taxon>Mycoplasmataceae</taxon>
        <taxon>Mycoplasma</taxon>
    </lineage>
</organism>
<dbReference type="HOGENOM" id="CLU_061550_0_0_14"/>
<dbReference type="KEGG" id="mwe:WEN_00535"/>
<dbReference type="Proteomes" id="UP000009005">
    <property type="component" value="Chromosome"/>
</dbReference>
<evidence type="ECO:0000313" key="2">
    <source>
        <dbReference type="Proteomes" id="UP000009005"/>
    </source>
</evidence>
<name>I6YL02_MYCWM</name>
<sequence length="359" mass="40532">MWNNLFDYWKGLTCLGALTLPFAGWFFLNAKSLSIEWNNPLGYYTKLKLFIRKKGVAGQTASALGAGNVDQRYKLMQVSQEAVSSAPSSGDLVAEYPLTTLDKESYWRYCLPKNSQLQKSTTTVASSVAEGSTEECKMQWKSSASETINYLLQLGMDFFKLQHQMNLFMIFHLKEKVVEDNNSEIKKQIQQTCELQETGDKKHHLKDFFTSNAPISKKCLLTPREIELTLETDNSSQQVQSSSAQQEIKVGELKKGKIWGSIKYSLSGYYGDLHKFDWKNVVKNGGSGDTKHEVLIELKGKIFELGLEDSGTVSSGTSNDLKFKDLFDKYKKRELNICDFWKDYDSAGGGHQNNCASSR</sequence>